<comment type="caution">
    <text evidence="7">The sequence shown here is derived from an EMBL/GenBank/DDBJ whole genome shotgun (WGS) entry which is preliminary data.</text>
</comment>
<evidence type="ECO:0000256" key="3">
    <source>
        <dbReference type="ARBA" id="ARBA00022603"/>
    </source>
</evidence>
<feature type="binding site" evidence="6">
    <location>
        <position position="129"/>
    </location>
    <ligand>
        <name>S-adenosyl-L-methionine</name>
        <dbReference type="ChEBI" id="CHEBI:59789"/>
    </ligand>
</feature>
<dbReference type="GO" id="GO:0032259">
    <property type="term" value="P:methylation"/>
    <property type="evidence" value="ECO:0007669"/>
    <property type="project" value="UniProtKB-KW"/>
</dbReference>
<feature type="binding site" evidence="6">
    <location>
        <position position="66"/>
    </location>
    <ligand>
        <name>S-adenosyl-L-methionine</name>
        <dbReference type="ChEBI" id="CHEBI:59789"/>
    </ligand>
</feature>
<feature type="binding site" evidence="6">
    <location>
        <begin position="115"/>
        <end position="116"/>
    </location>
    <ligand>
        <name>S-adenosyl-L-methionine</name>
        <dbReference type="ChEBI" id="CHEBI:59789"/>
    </ligand>
</feature>
<keyword evidence="5 6" id="KW-0949">S-adenosyl-L-methionine</keyword>
<keyword evidence="8" id="KW-1185">Reference proteome</keyword>
<dbReference type="EC" id="2.1.1.170" evidence="6"/>
<keyword evidence="4 6" id="KW-0808">Transferase</keyword>
<dbReference type="GO" id="GO:0008168">
    <property type="term" value="F:methyltransferase activity"/>
    <property type="evidence" value="ECO:0007669"/>
    <property type="project" value="UniProtKB-KW"/>
</dbReference>
<dbReference type="PANTHER" id="PTHR31760">
    <property type="entry name" value="S-ADENOSYL-L-METHIONINE-DEPENDENT METHYLTRANSFERASES SUPERFAMILY PROTEIN"/>
    <property type="match status" value="1"/>
</dbReference>
<keyword evidence="3 6" id="KW-0489">Methyltransferase</keyword>
<dbReference type="PANTHER" id="PTHR31760:SF0">
    <property type="entry name" value="S-ADENOSYL-L-METHIONINE-DEPENDENT METHYLTRANSFERASES SUPERFAMILY PROTEIN"/>
    <property type="match status" value="1"/>
</dbReference>
<evidence type="ECO:0000256" key="4">
    <source>
        <dbReference type="ARBA" id="ARBA00022679"/>
    </source>
</evidence>
<comment type="function">
    <text evidence="6">Specifically methylates the N7 position of guanine in position 527 of 16S rRNA.</text>
</comment>
<dbReference type="CDD" id="cd02440">
    <property type="entry name" value="AdoMet_MTases"/>
    <property type="match status" value="1"/>
</dbReference>
<dbReference type="NCBIfam" id="TIGR00138">
    <property type="entry name" value="rsmG_gidB"/>
    <property type="match status" value="1"/>
</dbReference>
<dbReference type="HAMAP" id="MF_00074">
    <property type="entry name" value="16SrRNA_methyltr_G"/>
    <property type="match status" value="1"/>
</dbReference>
<protein>
    <recommendedName>
        <fullName evidence="6">Ribosomal RNA small subunit methyltransferase G</fullName>
        <ecNumber evidence="6">2.1.1.170</ecNumber>
    </recommendedName>
    <alternativeName>
        <fullName evidence="6">16S rRNA 7-methylguanosine methyltransferase</fullName>
        <shortName evidence="6">16S rRNA m7G methyltransferase</shortName>
    </alternativeName>
</protein>
<feature type="binding site" evidence="6">
    <location>
        <position position="71"/>
    </location>
    <ligand>
        <name>S-adenosyl-L-methionine</name>
        <dbReference type="ChEBI" id="CHEBI:59789"/>
    </ligand>
</feature>
<comment type="subcellular location">
    <subcellularLocation>
        <location evidence="6">Cytoplasm</location>
    </subcellularLocation>
</comment>
<dbReference type="Gene3D" id="3.40.50.150">
    <property type="entry name" value="Vaccinia Virus protein VP39"/>
    <property type="match status" value="1"/>
</dbReference>
<evidence type="ECO:0000256" key="1">
    <source>
        <dbReference type="ARBA" id="ARBA00022490"/>
    </source>
</evidence>
<name>A0ABU5NCU4_9RICK</name>
<evidence type="ECO:0000313" key="8">
    <source>
        <dbReference type="Proteomes" id="UP001291687"/>
    </source>
</evidence>
<dbReference type="Pfam" id="PF02527">
    <property type="entry name" value="GidB"/>
    <property type="match status" value="1"/>
</dbReference>
<evidence type="ECO:0000256" key="2">
    <source>
        <dbReference type="ARBA" id="ARBA00022552"/>
    </source>
</evidence>
<proteinExistence type="inferred from homology"/>
<evidence type="ECO:0000313" key="7">
    <source>
        <dbReference type="EMBL" id="MEA0970984.1"/>
    </source>
</evidence>
<dbReference type="EMBL" id="JARJFB010000067">
    <property type="protein sequence ID" value="MEA0970984.1"/>
    <property type="molecule type" value="Genomic_DNA"/>
</dbReference>
<keyword evidence="2 6" id="KW-0698">rRNA processing</keyword>
<reference evidence="7 8" key="1">
    <citation type="submission" date="2023-03" db="EMBL/GenBank/DDBJ databases">
        <title>Host association and intracellularity evolved multiple times independently in the Rickettsiales.</title>
        <authorList>
            <person name="Castelli M."/>
            <person name="Nardi T."/>
            <person name="Gammuto L."/>
            <person name="Bellinzona G."/>
            <person name="Sabaneyeva E."/>
            <person name="Potekhin A."/>
            <person name="Serra V."/>
            <person name="Petroni G."/>
            <person name="Sassera D."/>
        </authorList>
    </citation>
    <scope>NUCLEOTIDE SEQUENCE [LARGE SCALE GENOMIC DNA]</scope>
    <source>
        <strain evidence="7 8">Sr 2-6</strain>
    </source>
</reference>
<keyword evidence="1 6" id="KW-0963">Cytoplasm</keyword>
<dbReference type="SUPFAM" id="SSF53335">
    <property type="entry name" value="S-adenosyl-L-methionine-dependent methyltransferases"/>
    <property type="match status" value="1"/>
</dbReference>
<dbReference type="PIRSF" id="PIRSF003078">
    <property type="entry name" value="GidB"/>
    <property type="match status" value="1"/>
</dbReference>
<comment type="caution">
    <text evidence="6">Lacks conserved residue(s) required for the propagation of feature annotation.</text>
</comment>
<evidence type="ECO:0000256" key="6">
    <source>
        <dbReference type="HAMAP-Rule" id="MF_00074"/>
    </source>
</evidence>
<dbReference type="InterPro" id="IPR029063">
    <property type="entry name" value="SAM-dependent_MTases_sf"/>
</dbReference>
<organism evidence="7 8">
    <name type="scientific">Candidatus Megaera venefica</name>
    <dbReference type="NCBI Taxonomy" id="2055910"/>
    <lineage>
        <taxon>Bacteria</taxon>
        <taxon>Pseudomonadati</taxon>
        <taxon>Pseudomonadota</taxon>
        <taxon>Alphaproteobacteria</taxon>
        <taxon>Rickettsiales</taxon>
        <taxon>Rickettsiaceae</taxon>
        <taxon>Candidatus Megaera</taxon>
    </lineage>
</organism>
<accession>A0ABU5NCU4</accession>
<dbReference type="Proteomes" id="UP001291687">
    <property type="component" value="Unassembled WGS sequence"/>
</dbReference>
<gene>
    <name evidence="6" type="primary">rsmG</name>
    <name evidence="7" type="ORF">Megvenef_00954</name>
</gene>
<sequence length="199" mass="22656">MLDVEVVSRENKDKLRQYIDLLIKWNKAINLVSSNSIKDIERRHILDSIQLLNYIEKRDISVLDLGSGAGLPGVVLSICGIKKMVLVESDERKAAFLLQASKISPELIEIKNSRAETLPAGSYDVVISRAFADLGSIFNYCRSIEVKEKFLLLKGKTYEDEIIQARKHWLFKVKIHDSITSIEGKILEITNLKPHTHER</sequence>
<evidence type="ECO:0000256" key="5">
    <source>
        <dbReference type="ARBA" id="ARBA00022691"/>
    </source>
</evidence>
<dbReference type="RefSeq" id="WP_322776882.1">
    <property type="nucleotide sequence ID" value="NZ_JARJFB010000067.1"/>
</dbReference>
<dbReference type="InterPro" id="IPR003682">
    <property type="entry name" value="rRNA_ssu_MeTfrase_G"/>
</dbReference>
<comment type="catalytic activity">
    <reaction evidence="6">
        <text>guanosine(527) in 16S rRNA + S-adenosyl-L-methionine = N(7)-methylguanosine(527) in 16S rRNA + S-adenosyl-L-homocysteine</text>
        <dbReference type="Rhea" id="RHEA:42732"/>
        <dbReference type="Rhea" id="RHEA-COMP:10209"/>
        <dbReference type="Rhea" id="RHEA-COMP:10210"/>
        <dbReference type="ChEBI" id="CHEBI:57856"/>
        <dbReference type="ChEBI" id="CHEBI:59789"/>
        <dbReference type="ChEBI" id="CHEBI:74269"/>
        <dbReference type="ChEBI" id="CHEBI:74480"/>
        <dbReference type="EC" id="2.1.1.170"/>
    </reaction>
</comment>
<comment type="similarity">
    <text evidence="6">Belongs to the methyltransferase superfamily. RNA methyltransferase RsmG family.</text>
</comment>